<dbReference type="PANTHER" id="PTHR21563">
    <property type="entry name" value="ZINC FINGER C3H1 DOMAIN-CONTAINING PROTEIN"/>
    <property type="match status" value="1"/>
</dbReference>
<evidence type="ECO:0000259" key="3">
    <source>
        <dbReference type="Pfam" id="PF10650"/>
    </source>
</evidence>
<dbReference type="PANTHER" id="PTHR21563:SF3">
    <property type="entry name" value="ZINC FINGER C3H1 DOMAIN-CONTAINING PROTEIN"/>
    <property type="match status" value="1"/>
</dbReference>
<dbReference type="Gene3D" id="1.25.40.10">
    <property type="entry name" value="Tetratricopeptide repeat domain"/>
    <property type="match status" value="1"/>
</dbReference>
<feature type="compositionally biased region" description="Polar residues" evidence="2">
    <location>
        <begin position="511"/>
        <end position="524"/>
    </location>
</feature>
<dbReference type="GO" id="GO:0005634">
    <property type="term" value="C:nucleus"/>
    <property type="evidence" value="ECO:0007669"/>
    <property type="project" value="TreeGrafter"/>
</dbReference>
<dbReference type="OrthoDB" id="1922977at2759"/>
<evidence type="ECO:0000313" key="5">
    <source>
        <dbReference type="Proteomes" id="UP000655225"/>
    </source>
</evidence>
<feature type="region of interest" description="Disordered" evidence="2">
    <location>
        <begin position="280"/>
        <end position="343"/>
    </location>
</feature>
<gene>
    <name evidence="4" type="ORF">HHK36_018386</name>
</gene>
<sequence>MEEIDELRAKAIASMSATANPNLKLQNKPLRTREEGELSSSEDNEIPTCSAAQSSATMHDPVKPNSVTLGSKHAQTSNLGKSDSAIIPASSGDIQFHSSAKQNYRKRFQKNPVPSKSGSIHTPGRFVHPGISSNLVISFSDDDSGSDSEEYKSERPLERTGGTLGVDDYKRPPASSKPKPEMLRQAANNQMQMMPKKVSRSRTFISSINKIHGANSKSSVSSLVEQGSHFRNFDLLSRTSAIRERESSQCVDLNNSKLESLRQQIAIRENELKLQLKSVQQNKETVSSSYSEYTGTTLNNDTASKGKPTNADAVQLAPNGQDRKRRKLDEPYSSKLNSDGQLQIPRPATKSMAELKMPLLEYSDANDTNMVACGQCSKEISVSTTKPSIEKRKRQDDEQVPVSSEYLVTGVKDGESSVPFLQTLSSTVPNFELSNKRGHYSLACAGICASCGQSGERTKLADPFAVLNRSSQLAQITSRVDDEAACQLKLSSSKKLTTEELKHPTKFGVPHSSTSFPNKETSQNNLMRSNEYGEGISSDRTLDPSADNICNVCSVPVPDGKLGTSGASLNKASLLNCSGQLNISGHNSKAIQSVVKIEELLDKELEEAQEHRHRCEVEERNVLKAYHNAQRTLVEANARCTFLYQKRELYSARFRAFMMEDSTTLWSSRWPKNTEIGLDSLNAVPEVNVDLLPTLDHHMQAEFEVLKQLGYDSNIQWADGALLDASYRQMSGQNLGSNPCSEPDASTSELLQHKDNSAVNGVCSPSNNPNILADEAEDAFPFNNKAVQSTLVCESKEVNLEEMEMKFNEGSRRKISIDGSQEDCALLEASLRSELFARLGMKSLLKNNSVGFNTEHTVDKRTESDGKSKKDHMNMGNQTFPVAEQSKVSNLGVSGTDRPERSICELSVHIHDQCREKCSFNNASLITADPEDSGSSLREAYRSTASVSSLPSSVLRSAFGNVKVTSLISFIGFETGNQLKHTNKISNGEDTGISYHENLLGVLRADCTSIGKIGSYTCDLSVDPFWPLCMYELRGKCNNEECPLQHVKYYSLRNINQLGDSASADCQMESSSHLGKYTGAAKLSKFLDCHSMSAPPTYLVGSDLLKADLHSYESVLARGIGQCWQKGFSTSLGVPFSIQRKLPSEEPFLHGSDGHIEVHGSWNRQSLYFQSQDGAVKQFKQGLSDPEQSLDMALVILSRGVNKLEGKKKALPLLSRALETDPTSVVLWIVYLHIYYRNEKAIGVDDMFFHAIQHNEGSYELWLMYINSRVQLDHQLVAYDTALSALCRHASAPDRDPVHASACILDLFLQMMDCFCMSGTVGNAIQRIYGLFSAVKASKEPRFLLLSDIITCLTISDKCIFWVCCVYLVIYKKLPEAVVQQFEREKGLLFAIEWPSIQLTADGKQHSVELMEMAVDSVALCINSGLFERETALRSAHFLALSHVKCIAALEGLECSRNFLDEYIKLYPTCLELVLTSARLQKHDLGDMSYAGFEKALSNWPKEVPGIQCIWNQYAEFALENGSVDFAKELMVRWYQSVWKVQYPQNGKSDTVKHDGLYGSTESTSAVNPDECVASNQKDDLFGLLNLSLHRLLQKDQIEARQAIDRALKAAAPEDFKYCVREHAMFLLTGVSQLMEDAPANGIVDVLYSYLLDARSFPVSEPLSRKFIQNIKRPRTPQLINNMLGPISCDCALVNLVLEAWHGLYLLPEEFGKLKDLVDLVEAIMEILPANYHLALSVCKLIAKDSKSPSVVFWASSVLVNSIFQAVPVAPEHIWVEAAGILGNLIDIQAMSERFHRRGLSIYPFSIKLWKSYLNLSKMTGNTSALVEAAKERGIRLD</sequence>
<reference evidence="4 5" key="1">
    <citation type="submission" date="2020-04" db="EMBL/GenBank/DDBJ databases">
        <title>Plant Genome Project.</title>
        <authorList>
            <person name="Zhang R.-G."/>
        </authorList>
    </citation>
    <scope>NUCLEOTIDE SEQUENCE [LARGE SCALE GENOMIC DNA]</scope>
    <source>
        <strain evidence="4">YNK0</strain>
        <tissue evidence="4">Leaf</tissue>
    </source>
</reference>
<dbReference type="OMA" id="TVLEAWH"/>
<feature type="domain" description="Putative zinc-finger" evidence="3">
    <location>
        <begin position="1028"/>
        <end position="1048"/>
    </location>
</feature>
<evidence type="ECO:0000256" key="1">
    <source>
        <dbReference type="SAM" id="Coils"/>
    </source>
</evidence>
<feature type="region of interest" description="Disordered" evidence="2">
    <location>
        <begin position="137"/>
        <end position="180"/>
    </location>
</feature>
<feature type="coiled-coil region" evidence="1">
    <location>
        <begin position="594"/>
        <end position="621"/>
    </location>
</feature>
<protein>
    <recommendedName>
        <fullName evidence="3">Putative zinc-finger domain-containing protein</fullName>
    </recommendedName>
</protein>
<feature type="compositionally biased region" description="Polar residues" evidence="2">
    <location>
        <begin position="65"/>
        <end position="81"/>
    </location>
</feature>
<dbReference type="SUPFAM" id="SSF48452">
    <property type="entry name" value="TPR-like"/>
    <property type="match status" value="1"/>
</dbReference>
<organism evidence="4 5">
    <name type="scientific">Tetracentron sinense</name>
    <name type="common">Spur-leaf</name>
    <dbReference type="NCBI Taxonomy" id="13715"/>
    <lineage>
        <taxon>Eukaryota</taxon>
        <taxon>Viridiplantae</taxon>
        <taxon>Streptophyta</taxon>
        <taxon>Embryophyta</taxon>
        <taxon>Tracheophyta</taxon>
        <taxon>Spermatophyta</taxon>
        <taxon>Magnoliopsida</taxon>
        <taxon>Trochodendrales</taxon>
        <taxon>Trochodendraceae</taxon>
        <taxon>Tetracentron</taxon>
    </lineage>
</organism>
<dbReference type="EMBL" id="JABCRI010000012">
    <property type="protein sequence ID" value="KAF8396756.1"/>
    <property type="molecule type" value="Genomic_DNA"/>
</dbReference>
<dbReference type="InterPro" id="IPR019607">
    <property type="entry name" value="Putative_zinc-finger_domain"/>
</dbReference>
<evidence type="ECO:0000256" key="2">
    <source>
        <dbReference type="SAM" id="MobiDB-lite"/>
    </source>
</evidence>
<accession>A0A834Z3U0</accession>
<keyword evidence="5" id="KW-1185">Reference proteome</keyword>
<name>A0A834Z3U0_TETSI</name>
<feature type="compositionally biased region" description="Polar residues" evidence="2">
    <location>
        <begin position="280"/>
        <end position="303"/>
    </location>
</feature>
<feature type="compositionally biased region" description="Polar residues" evidence="2">
    <location>
        <begin position="15"/>
        <end position="25"/>
    </location>
</feature>
<dbReference type="Proteomes" id="UP000655225">
    <property type="component" value="Unassembled WGS sequence"/>
</dbReference>
<feature type="region of interest" description="Disordered" evidence="2">
    <location>
        <begin position="499"/>
        <end position="524"/>
    </location>
</feature>
<proteinExistence type="predicted"/>
<evidence type="ECO:0000313" key="4">
    <source>
        <dbReference type="EMBL" id="KAF8396756.1"/>
    </source>
</evidence>
<dbReference type="InterPro" id="IPR039278">
    <property type="entry name" value="Red1"/>
</dbReference>
<feature type="compositionally biased region" description="Polar residues" evidence="2">
    <location>
        <begin position="92"/>
        <end position="101"/>
    </location>
</feature>
<dbReference type="Pfam" id="PF10650">
    <property type="entry name" value="zf-C3H1"/>
    <property type="match status" value="1"/>
</dbReference>
<dbReference type="GO" id="GO:0000178">
    <property type="term" value="C:exosome (RNase complex)"/>
    <property type="evidence" value="ECO:0007669"/>
    <property type="project" value="TreeGrafter"/>
</dbReference>
<comment type="caution">
    <text evidence="4">The sequence shown here is derived from an EMBL/GenBank/DDBJ whole genome shotgun (WGS) entry which is preliminary data.</text>
</comment>
<dbReference type="InterPro" id="IPR011990">
    <property type="entry name" value="TPR-like_helical_dom_sf"/>
</dbReference>
<feature type="compositionally biased region" description="Basic and acidic residues" evidence="2">
    <location>
        <begin position="149"/>
        <end position="158"/>
    </location>
</feature>
<feature type="region of interest" description="Disordered" evidence="2">
    <location>
        <begin position="13"/>
        <end position="101"/>
    </location>
</feature>
<keyword evidence="1" id="KW-0175">Coiled coil</keyword>